<dbReference type="PaxDb" id="121845-A0A1S3DMX2"/>
<dbReference type="AlphaFoldDB" id="A0A1S3DMX2"/>
<evidence type="ECO:0000256" key="1">
    <source>
        <dbReference type="SAM" id="MobiDB-lite"/>
    </source>
</evidence>
<feature type="region of interest" description="Disordered" evidence="1">
    <location>
        <begin position="134"/>
        <end position="154"/>
    </location>
</feature>
<keyword evidence="2" id="KW-1185">Reference proteome</keyword>
<sequence>MLQGEILVLDVYDREDETRRLQSQANLLEAYKHFHKELEKNIQTLQTSVSDLPALIHSNPNNPDLVLKTVSQYHDFVSVKLKKLNHELTYHKMDLLSVTDKESQVASNVKVLKHKVHNATREVDALAEQIQDIKSGVKKPSPDKQDNVPAPEPIKPTEVKFKSVRFQTNTPVKFRLDEEDKENDTSYVNEDKKPMEKLPQPEQKIVIHKRRQNKKPVNIIKHY</sequence>
<feature type="region of interest" description="Disordered" evidence="1">
    <location>
        <begin position="172"/>
        <end position="223"/>
    </location>
</feature>
<dbReference type="Proteomes" id="UP000079169">
    <property type="component" value="Unplaced"/>
</dbReference>
<dbReference type="GeneID" id="103521698"/>
<name>A0A1S3DMX2_DIACI</name>
<protein>
    <submittedName>
        <fullName evidence="3">Uncharacterized protein LOC103521698</fullName>
    </submittedName>
</protein>
<organism evidence="2 3">
    <name type="scientific">Diaphorina citri</name>
    <name type="common">Asian citrus psyllid</name>
    <dbReference type="NCBI Taxonomy" id="121845"/>
    <lineage>
        <taxon>Eukaryota</taxon>
        <taxon>Metazoa</taxon>
        <taxon>Ecdysozoa</taxon>
        <taxon>Arthropoda</taxon>
        <taxon>Hexapoda</taxon>
        <taxon>Insecta</taxon>
        <taxon>Pterygota</taxon>
        <taxon>Neoptera</taxon>
        <taxon>Paraneoptera</taxon>
        <taxon>Hemiptera</taxon>
        <taxon>Sternorrhyncha</taxon>
        <taxon>Psylloidea</taxon>
        <taxon>Psyllidae</taxon>
        <taxon>Diaphorininae</taxon>
        <taxon>Diaphorina</taxon>
    </lineage>
</organism>
<accession>A0A1S3DMX2</accession>
<evidence type="ECO:0000313" key="3">
    <source>
        <dbReference type="RefSeq" id="XP_008485028.1"/>
    </source>
</evidence>
<gene>
    <name evidence="3" type="primary">LOC103521698</name>
</gene>
<reference evidence="3" key="1">
    <citation type="submission" date="2025-08" db="UniProtKB">
        <authorList>
            <consortium name="RefSeq"/>
        </authorList>
    </citation>
    <scope>IDENTIFICATION</scope>
</reference>
<proteinExistence type="predicted"/>
<dbReference type="RefSeq" id="XP_008485028.1">
    <property type="nucleotide sequence ID" value="XM_008486806.3"/>
</dbReference>
<dbReference type="KEGG" id="dci:103521698"/>
<evidence type="ECO:0000313" key="2">
    <source>
        <dbReference type="Proteomes" id="UP000079169"/>
    </source>
</evidence>